<keyword evidence="8" id="KW-1185">Reference proteome</keyword>
<dbReference type="Pfam" id="PF00730">
    <property type="entry name" value="HhH-GPD"/>
    <property type="match status" value="1"/>
</dbReference>
<sequence>MQISLPFNYDFERALERLAGDPVNAVDLQKREVKIPMEEGNVITLRGLGTTDSPSFLLENAIDESQVDKVKSFFHFDRRLDTVSDHFRDTNLEKLFVEHAGTPLIKEFSLYGTLMKSIIHQQLNLAFSHVLTMRFVENSGENQDGVWRYPEPEKIAALKVEDLRQLQFSGRKAEYVIGLSRAIVDGNLDLNKFEKMEDEEIIHEMVAHRGIGPWTAQNFLMFGLGRPNLFPIADIGLQNALKNIWAMDRKPTKEEIMEQIPIWKPYLSYAALYLWRSIE</sequence>
<protein>
    <recommendedName>
        <fullName evidence="3">DNA-3-methyladenine glycosylase II</fullName>
        <ecNumber evidence="3">3.2.2.21</ecNumber>
    </recommendedName>
</protein>
<dbReference type="Gene3D" id="1.10.1670.40">
    <property type="match status" value="1"/>
</dbReference>
<dbReference type="GO" id="GO:0032131">
    <property type="term" value="F:alkylated DNA binding"/>
    <property type="evidence" value="ECO:0007669"/>
    <property type="project" value="TreeGrafter"/>
</dbReference>
<name>A0AAW9A9W7_9BACL</name>
<dbReference type="EMBL" id="JAUBDJ010000001">
    <property type="protein sequence ID" value="MDW0115923.1"/>
    <property type="molecule type" value="Genomic_DNA"/>
</dbReference>
<evidence type="ECO:0000256" key="2">
    <source>
        <dbReference type="ARBA" id="ARBA00010817"/>
    </source>
</evidence>
<dbReference type="FunFam" id="1.10.340.30:FF:000004">
    <property type="entry name" value="DNA-3-methyladenine glycosylase II"/>
    <property type="match status" value="1"/>
</dbReference>
<dbReference type="RefSeq" id="WP_283731568.1">
    <property type="nucleotide sequence ID" value="NZ_CP125968.1"/>
</dbReference>
<dbReference type="InterPro" id="IPR051912">
    <property type="entry name" value="Alkylbase_DNA_Glycosylase/TA"/>
</dbReference>
<dbReference type="GO" id="GO:0006307">
    <property type="term" value="P:DNA alkylation repair"/>
    <property type="evidence" value="ECO:0007669"/>
    <property type="project" value="TreeGrafter"/>
</dbReference>
<dbReference type="AlphaFoldDB" id="A0AAW9A9W7"/>
<keyword evidence="5" id="KW-0234">DNA repair</keyword>
<dbReference type="EC" id="3.2.2.21" evidence="3"/>
<accession>A0AAW9A9W7</accession>
<dbReference type="PANTHER" id="PTHR43003:SF5">
    <property type="entry name" value="DNA-3-METHYLADENINE GLYCOSYLASE"/>
    <property type="match status" value="1"/>
</dbReference>
<dbReference type="GO" id="GO:0008725">
    <property type="term" value="F:DNA-3-methyladenine glycosylase activity"/>
    <property type="evidence" value="ECO:0007669"/>
    <property type="project" value="TreeGrafter"/>
</dbReference>
<dbReference type="CDD" id="cd00056">
    <property type="entry name" value="ENDO3c"/>
    <property type="match status" value="1"/>
</dbReference>
<comment type="catalytic activity">
    <reaction evidence="1">
        <text>Hydrolysis of alkylated DNA, releasing 3-methyladenine, 3-methylguanine, 7-methylguanine and 7-methyladenine.</text>
        <dbReference type="EC" id="3.2.2.21"/>
    </reaction>
</comment>
<dbReference type="GO" id="GO:0005737">
    <property type="term" value="C:cytoplasm"/>
    <property type="evidence" value="ECO:0007669"/>
    <property type="project" value="TreeGrafter"/>
</dbReference>
<comment type="caution">
    <text evidence="7">The sequence shown here is derived from an EMBL/GenBank/DDBJ whole genome shotgun (WGS) entry which is preliminary data.</text>
</comment>
<feature type="domain" description="HhH-GPD" evidence="6">
    <location>
        <begin position="119"/>
        <end position="279"/>
    </location>
</feature>
<dbReference type="SUPFAM" id="SSF48150">
    <property type="entry name" value="DNA-glycosylase"/>
    <property type="match status" value="1"/>
</dbReference>
<dbReference type="Gene3D" id="1.10.340.30">
    <property type="entry name" value="Hypothetical protein, domain 2"/>
    <property type="match status" value="1"/>
</dbReference>
<reference evidence="7 8" key="1">
    <citation type="submission" date="2023-06" db="EMBL/GenBank/DDBJ databases">
        <title>Sporosarcina sp. nov., isolated from Korean traditional fermented seafood 'Jeotgal'.</title>
        <authorList>
            <person name="Yang A.I."/>
            <person name="Shin N.-R."/>
        </authorList>
    </citation>
    <scope>NUCLEOTIDE SEQUENCE [LARGE SCALE GENOMIC DNA]</scope>
    <source>
        <strain evidence="7 8">KCTC43456</strain>
    </source>
</reference>
<evidence type="ECO:0000256" key="4">
    <source>
        <dbReference type="ARBA" id="ARBA00022763"/>
    </source>
</evidence>
<evidence type="ECO:0000256" key="3">
    <source>
        <dbReference type="ARBA" id="ARBA00012000"/>
    </source>
</evidence>
<dbReference type="SMART" id="SM00478">
    <property type="entry name" value="ENDO3c"/>
    <property type="match status" value="1"/>
</dbReference>
<gene>
    <name evidence="7" type="ORF">QTL97_03065</name>
</gene>
<dbReference type="GO" id="GO:0032993">
    <property type="term" value="C:protein-DNA complex"/>
    <property type="evidence" value="ECO:0007669"/>
    <property type="project" value="TreeGrafter"/>
</dbReference>
<evidence type="ECO:0000313" key="7">
    <source>
        <dbReference type="EMBL" id="MDW0115923.1"/>
    </source>
</evidence>
<dbReference type="InterPro" id="IPR011257">
    <property type="entry name" value="DNA_glycosylase"/>
</dbReference>
<dbReference type="Proteomes" id="UP001271648">
    <property type="component" value="Unassembled WGS sequence"/>
</dbReference>
<proteinExistence type="inferred from homology"/>
<evidence type="ECO:0000256" key="5">
    <source>
        <dbReference type="ARBA" id="ARBA00023204"/>
    </source>
</evidence>
<keyword evidence="4" id="KW-0227">DNA damage</keyword>
<evidence type="ECO:0000259" key="6">
    <source>
        <dbReference type="SMART" id="SM00478"/>
    </source>
</evidence>
<dbReference type="GO" id="GO:0043916">
    <property type="term" value="F:DNA-7-methylguanine glycosylase activity"/>
    <property type="evidence" value="ECO:0007669"/>
    <property type="project" value="TreeGrafter"/>
</dbReference>
<evidence type="ECO:0000313" key="8">
    <source>
        <dbReference type="Proteomes" id="UP001271648"/>
    </source>
</evidence>
<evidence type="ECO:0000256" key="1">
    <source>
        <dbReference type="ARBA" id="ARBA00000086"/>
    </source>
</evidence>
<comment type="similarity">
    <text evidence="2">Belongs to the alkylbase DNA glycosidase AlkA family.</text>
</comment>
<dbReference type="GO" id="GO:0006285">
    <property type="term" value="P:base-excision repair, AP site formation"/>
    <property type="evidence" value="ECO:0007669"/>
    <property type="project" value="TreeGrafter"/>
</dbReference>
<dbReference type="InterPro" id="IPR003265">
    <property type="entry name" value="HhH-GPD_domain"/>
</dbReference>
<organism evidence="7 8">
    <name type="scientific">Sporosarcina thermotolerans</name>
    <dbReference type="NCBI Taxonomy" id="633404"/>
    <lineage>
        <taxon>Bacteria</taxon>
        <taxon>Bacillati</taxon>
        <taxon>Bacillota</taxon>
        <taxon>Bacilli</taxon>
        <taxon>Bacillales</taxon>
        <taxon>Caryophanaceae</taxon>
        <taxon>Sporosarcina</taxon>
    </lineage>
</organism>
<dbReference type="PANTHER" id="PTHR43003">
    <property type="entry name" value="DNA-3-METHYLADENINE GLYCOSYLASE"/>
    <property type="match status" value="1"/>
</dbReference>